<name>A0A937XBP5_UNCEI</name>
<evidence type="ECO:0000313" key="6">
    <source>
        <dbReference type="Proteomes" id="UP000748308"/>
    </source>
</evidence>
<keyword evidence="1" id="KW-0732">Signal</keyword>
<dbReference type="InterPro" id="IPR014721">
    <property type="entry name" value="Ribsml_uS5_D2-typ_fold_subgr"/>
</dbReference>
<dbReference type="SUPFAM" id="SSF69318">
    <property type="entry name" value="Integrin alpha N-terminal domain"/>
    <property type="match status" value="1"/>
</dbReference>
<protein>
    <recommendedName>
        <fullName evidence="4">Lon proteolytic domain-containing protein</fullName>
    </recommendedName>
</protein>
<dbReference type="Pfam" id="PF13517">
    <property type="entry name" value="FG-GAP_3"/>
    <property type="match status" value="1"/>
</dbReference>
<feature type="region of interest" description="Disordered" evidence="2">
    <location>
        <begin position="90"/>
        <end position="119"/>
    </location>
</feature>
<dbReference type="GO" id="GO:0006508">
    <property type="term" value="P:proteolysis"/>
    <property type="evidence" value="ECO:0007669"/>
    <property type="project" value="InterPro"/>
</dbReference>
<dbReference type="GO" id="GO:0004252">
    <property type="term" value="F:serine-type endopeptidase activity"/>
    <property type="evidence" value="ECO:0007669"/>
    <property type="project" value="InterPro"/>
</dbReference>
<evidence type="ECO:0000313" key="5">
    <source>
        <dbReference type="EMBL" id="MBM3317649.1"/>
    </source>
</evidence>
<accession>A0A937XBP5</accession>
<evidence type="ECO:0000259" key="4">
    <source>
        <dbReference type="Pfam" id="PF05362"/>
    </source>
</evidence>
<dbReference type="InterPro" id="IPR020568">
    <property type="entry name" value="Ribosomal_Su5_D2-typ_SF"/>
</dbReference>
<feature type="domain" description="Lon proteolytic" evidence="4">
    <location>
        <begin position="227"/>
        <end position="335"/>
    </location>
</feature>
<keyword evidence="3" id="KW-0812">Transmembrane</keyword>
<keyword evidence="3" id="KW-0472">Membrane</keyword>
<dbReference type="Proteomes" id="UP000748308">
    <property type="component" value="Unassembled WGS sequence"/>
</dbReference>
<dbReference type="AlphaFoldDB" id="A0A937XBP5"/>
<dbReference type="InterPro" id="IPR013517">
    <property type="entry name" value="FG-GAP"/>
</dbReference>
<reference evidence="5" key="1">
    <citation type="submission" date="2019-03" db="EMBL/GenBank/DDBJ databases">
        <title>Lake Tanganyika Metagenome-Assembled Genomes (MAGs).</title>
        <authorList>
            <person name="Tran P."/>
        </authorList>
    </citation>
    <scope>NUCLEOTIDE SEQUENCE</scope>
    <source>
        <strain evidence="5">M_DeepCast_400m_m2_100</strain>
    </source>
</reference>
<dbReference type="InterPro" id="IPR008269">
    <property type="entry name" value="Lon_proteolytic"/>
</dbReference>
<evidence type="ECO:0000256" key="2">
    <source>
        <dbReference type="SAM" id="MobiDB-lite"/>
    </source>
</evidence>
<dbReference type="Pfam" id="PF05362">
    <property type="entry name" value="Lon_C"/>
    <property type="match status" value="1"/>
</dbReference>
<comment type="caution">
    <text evidence="5">The sequence shown here is derived from an EMBL/GenBank/DDBJ whole genome shotgun (WGS) entry which is preliminary data.</text>
</comment>
<keyword evidence="3" id="KW-1133">Transmembrane helix</keyword>
<dbReference type="GO" id="GO:0004176">
    <property type="term" value="F:ATP-dependent peptidase activity"/>
    <property type="evidence" value="ECO:0007669"/>
    <property type="project" value="InterPro"/>
</dbReference>
<evidence type="ECO:0000256" key="1">
    <source>
        <dbReference type="ARBA" id="ARBA00022729"/>
    </source>
</evidence>
<sequence length="723" mass="79074">MQERLDILALEREFDRLRRFLAQEGLPLARAVAIARFAAALPDWFQGRAYYLAELSGDAREAFAPARAQTRDPRLLDLLLRAEETLEIAPAGGIAPRRARPEPDDPPGTEQQTPHPCPRFQSHVEVPLVQLLPETSLTPADPGAVGVIARVTVVPAAGVRGPRIEWHNRRAAEPAGDLRSLQDVGADALLAARQALRADEARATARDRIAARLERLLVGGDEARTRRLGFRLSLPEKSIPVAGDSIGLGLAVAFAGVLRGLLRRGHGFRPRADVAWTGRVLPSGRVLEVDPRTLETKIRAARSAGLRALVVPASMASSARAVAAAENCPLEIQGLDEVSAAIGRPEIVEPWRLPADLVESCTRRRLHLALQGAALAVLAVLLLYHIPPRPQRVAIDGPAMALRVQYQGLWPSRLLKLDAAPMFAALVGDLDGDAPGARRIVYATGRSGSTPRPGRLAVFDPVRWRPVWSDTIRTSGLPYEPRTLLTDGLYSTKVGWCGDLDGDGRAEILLAAALNPHAATFLWFYDGLRGRASGLYHHGHIEFLEVADLDRDGTPEIVLAGLHGPTRGISIAALHPDQMRPCDDAPPPLPRPEAPDWDPLRQPCLFHLVAPAMRGLEELHGRRDLGTIGRPSLDILDPPDSPRRISFAISVLDHPRPMTDYILTCDHDGWPIALTANAYFRDRVADLRRRGIARIDFGSDSLLAAWRGTFRTRPYIQNDWPDP</sequence>
<feature type="transmembrane region" description="Helical" evidence="3">
    <location>
        <begin position="368"/>
        <end position="386"/>
    </location>
</feature>
<dbReference type="EMBL" id="VGIY01000158">
    <property type="protein sequence ID" value="MBM3317649.1"/>
    <property type="molecule type" value="Genomic_DNA"/>
</dbReference>
<gene>
    <name evidence="5" type="ORF">FJY75_07330</name>
</gene>
<proteinExistence type="predicted"/>
<dbReference type="SUPFAM" id="SSF54211">
    <property type="entry name" value="Ribosomal protein S5 domain 2-like"/>
    <property type="match status" value="1"/>
</dbReference>
<dbReference type="InterPro" id="IPR028994">
    <property type="entry name" value="Integrin_alpha_N"/>
</dbReference>
<dbReference type="Gene3D" id="3.30.230.10">
    <property type="match status" value="1"/>
</dbReference>
<organism evidence="5 6">
    <name type="scientific">Eiseniibacteriota bacterium</name>
    <dbReference type="NCBI Taxonomy" id="2212470"/>
    <lineage>
        <taxon>Bacteria</taxon>
        <taxon>Candidatus Eiseniibacteriota</taxon>
    </lineage>
</organism>
<evidence type="ECO:0000256" key="3">
    <source>
        <dbReference type="SAM" id="Phobius"/>
    </source>
</evidence>
<feature type="transmembrane region" description="Helical" evidence="3">
    <location>
        <begin position="241"/>
        <end position="262"/>
    </location>
</feature>